<keyword evidence="7" id="KW-0333">Golgi apparatus</keyword>
<organism evidence="12 13">
    <name type="scientific">Hohenbuehelia grisea</name>
    <dbReference type="NCBI Taxonomy" id="104357"/>
    <lineage>
        <taxon>Eukaryota</taxon>
        <taxon>Fungi</taxon>
        <taxon>Dikarya</taxon>
        <taxon>Basidiomycota</taxon>
        <taxon>Agaricomycotina</taxon>
        <taxon>Agaricomycetes</taxon>
        <taxon>Agaricomycetidae</taxon>
        <taxon>Agaricales</taxon>
        <taxon>Pleurotineae</taxon>
        <taxon>Pleurotaceae</taxon>
        <taxon>Hohenbuehelia</taxon>
    </lineage>
</organism>
<evidence type="ECO:0000256" key="3">
    <source>
        <dbReference type="ARBA" id="ARBA00007051"/>
    </source>
</evidence>
<evidence type="ECO:0000313" key="12">
    <source>
        <dbReference type="EMBL" id="KAL0955838.1"/>
    </source>
</evidence>
<feature type="domain" description="Gryzun putative trafficking through Golgi" evidence="9">
    <location>
        <begin position="661"/>
        <end position="893"/>
    </location>
</feature>
<evidence type="ECO:0000259" key="11">
    <source>
        <dbReference type="Pfam" id="PF12742"/>
    </source>
</evidence>
<dbReference type="Pfam" id="PF11817">
    <property type="entry name" value="Foie-gras_1"/>
    <property type="match status" value="1"/>
</dbReference>
<evidence type="ECO:0000259" key="9">
    <source>
        <dbReference type="Pfam" id="PF07919"/>
    </source>
</evidence>
<name>A0ABR3JKK7_9AGAR</name>
<dbReference type="PANTHER" id="PTHR14374:SF0">
    <property type="entry name" value="TRAFFICKING PROTEIN PARTICLE COMPLEX SUBUNIT 11"/>
    <property type="match status" value="1"/>
</dbReference>
<feature type="domain" description="Trafficking protein particle complex subunit 11" evidence="10">
    <location>
        <begin position="349"/>
        <end position="623"/>
    </location>
</feature>
<feature type="domain" description="Trafficking protein particle complex subunit 11 C-terminal" evidence="11">
    <location>
        <begin position="1176"/>
        <end position="1223"/>
    </location>
</feature>
<proteinExistence type="inferred from homology"/>
<evidence type="ECO:0000256" key="2">
    <source>
        <dbReference type="ARBA" id="ARBA00004222"/>
    </source>
</evidence>
<evidence type="ECO:0000256" key="4">
    <source>
        <dbReference type="ARBA" id="ARBA00021520"/>
    </source>
</evidence>
<keyword evidence="13" id="KW-1185">Reference proteome</keyword>
<comment type="caution">
    <text evidence="12">The sequence shown here is derived from an EMBL/GenBank/DDBJ whole genome shotgun (WGS) entry which is preliminary data.</text>
</comment>
<feature type="region of interest" description="Disordered" evidence="8">
    <location>
        <begin position="20"/>
        <end position="42"/>
    </location>
</feature>
<dbReference type="InterPro" id="IPR012880">
    <property type="entry name" value="Gryzun"/>
</dbReference>
<accession>A0ABR3JKK7</accession>
<comment type="subcellular location">
    <subcellularLocation>
        <location evidence="2">Golgi apparatus</location>
        <location evidence="2">cis-Golgi network</location>
    </subcellularLocation>
</comment>
<evidence type="ECO:0000256" key="6">
    <source>
        <dbReference type="ARBA" id="ARBA00022892"/>
    </source>
</evidence>
<evidence type="ECO:0000256" key="8">
    <source>
        <dbReference type="SAM" id="MobiDB-lite"/>
    </source>
</evidence>
<evidence type="ECO:0000256" key="7">
    <source>
        <dbReference type="ARBA" id="ARBA00023034"/>
    </source>
</evidence>
<evidence type="ECO:0000256" key="1">
    <source>
        <dbReference type="ARBA" id="ARBA00001995"/>
    </source>
</evidence>
<keyword evidence="6" id="KW-0931">ER-Golgi transport</keyword>
<feature type="region of interest" description="Disordered" evidence="8">
    <location>
        <begin position="86"/>
        <end position="107"/>
    </location>
</feature>
<dbReference type="EMBL" id="JASNQZ010000006">
    <property type="protein sequence ID" value="KAL0955838.1"/>
    <property type="molecule type" value="Genomic_DNA"/>
</dbReference>
<keyword evidence="5" id="KW-0813">Transport</keyword>
<comment type="similarity">
    <text evidence="3">Belongs to the TRAPPC11 family.</text>
</comment>
<dbReference type="InterPro" id="IPR025876">
    <property type="entry name" value="TRAPPC11_C"/>
</dbReference>
<feature type="compositionally biased region" description="Basic and acidic residues" evidence="8">
    <location>
        <begin position="159"/>
        <end position="175"/>
    </location>
</feature>
<sequence>MNSYPPDFLAQLAPVMFAAGLDVPPPPPTSPAQPDSPKVASTSQDPFVVLAHRLREALSSQRKPNIWQPDKNKTFHIVLADKGVKFPPRKTVPPEDPQYSAAHSPLSPLTSTSPIHPDGLIAPIWIRKHTTLVPSVFVLFLRIYEHPAHASRTPLDLPDLEREKEREREERKGDADLAAEVAARKKSTNERGIKLTVVLMASRRMLDDPTLDSRLTYIRRQSGLDSRAALFVLSPVSQAELGDFVRSLQQALYEPALEYYTAHSKRVRRKRNRHSQAVSSYPNPVSPLGTPIARPLRPEGWTVRYEYKMACFAEFRGEDEVALKHYQDAYSTLLIMFGSTVILPPRTKRWAEAKVLADCINIKVVKLYLYNNEHALALSHHNTHIRKFGDFSRGWGIGEDTYEFWSWIARQHRILAELLDQGTRSTLTIPVHKPITPPSMASSAALAQLQSSTRGGVMELDAMRTLGLNPSHALQHSGFYYYMAARCTEMRRDRFLAAVEAEAAQQAPSAMPGFMNEKKVDHLLIILELYTKSYELFKKYTPSTPNRQNQGRLTLWIACRIAQTYYDSGKFDMAVRFFERIAKTYRREQWGSMLRPLLTTWHVCAQRLGDVELSIKLLVEMIANNVVEGDDPSALQEDLLAVLKSTVPSSAEQTLVVDLFESHSILTPTVVFWAPEVKVGEPAAFQLSLTAPNETVISSLPLTSLSIHFSGDSGSVLVDHASDASQSPSAIVQRVDIGHVQSLGIGSSESLPLTKYTANLRWQPGATMIFSGTISSAVTATLNITKVVVTLKEGDWTIEMPFDPRDARQEWTGPPRWLSSLTPLRFVPITRDNSSSVRVQHRPHNVVMTISHQSPAYLGEDYPITVEVSNADDRELDVNMDVLLQPTEIDNAINSISVDGETSGGLVKGISFGTLTPGATAFKTLLLTTKGAAGDRMIDVSIQSRPKAAHVPLEDENEPDTKAETIPSQDVSEVLQTLVMPTVDPFKTSYSVAYCRKLAEHAGPADLRTFDSEYWDDRQGGEAQVVFSAECASPWGLDISSMVLTHQDNERAKITTSYSAGADDDNPFAGEYLPGDELSDKCRVSLAPSDDQDFTVDPIPGPGEYAIHWRRILPRDQRGPLSTSTFRLPSFRPPRDELIALLSVPPIAQLHRPTPLTLTIRNHHPTRSAAIVVQLEPDPSDSFVVAGPRSARLPILLPGAEERISWRILPIECGYVKIPRIRVVDRRKAIASAQGLGGANAEVETEGEAVRIVDVRLERRFEATAGNAAAEGGPSDSKPQEHDVLGTVLVLPS</sequence>
<evidence type="ECO:0000259" key="10">
    <source>
        <dbReference type="Pfam" id="PF11817"/>
    </source>
</evidence>
<protein>
    <recommendedName>
        <fullName evidence="4">Trafficking protein particle complex subunit 11</fullName>
    </recommendedName>
</protein>
<feature type="region of interest" description="Disordered" evidence="8">
    <location>
        <begin position="152"/>
        <end position="176"/>
    </location>
</feature>
<gene>
    <name evidence="12" type="ORF">HGRIS_002040</name>
</gene>
<reference evidence="13" key="1">
    <citation type="submission" date="2024-06" db="EMBL/GenBank/DDBJ databases">
        <title>Multi-omics analyses provide insights into the biosynthesis of the anticancer antibiotic pleurotin in Hohenbuehelia grisea.</title>
        <authorList>
            <person name="Weaver J.A."/>
            <person name="Alberti F."/>
        </authorList>
    </citation>
    <scope>NUCLEOTIDE SEQUENCE [LARGE SCALE GENOMIC DNA]</scope>
    <source>
        <strain evidence="13">T-177</strain>
    </source>
</reference>
<dbReference type="Pfam" id="PF07919">
    <property type="entry name" value="Gryzun"/>
    <property type="match status" value="1"/>
</dbReference>
<comment type="function">
    <text evidence="1">Involved in endoplasmic reticulum to Golgi apparatus trafficking at a very early stage.</text>
</comment>
<evidence type="ECO:0000256" key="5">
    <source>
        <dbReference type="ARBA" id="ARBA00022448"/>
    </source>
</evidence>
<dbReference type="PANTHER" id="PTHR14374">
    <property type="entry name" value="FOIE GRAS"/>
    <property type="match status" value="1"/>
</dbReference>
<evidence type="ECO:0000313" key="13">
    <source>
        <dbReference type="Proteomes" id="UP001556367"/>
    </source>
</evidence>
<dbReference type="Pfam" id="PF12742">
    <property type="entry name" value="Gryzun-like"/>
    <property type="match status" value="1"/>
</dbReference>
<dbReference type="Proteomes" id="UP001556367">
    <property type="component" value="Unassembled WGS sequence"/>
</dbReference>
<dbReference type="InterPro" id="IPR021773">
    <property type="entry name" value="TPC11"/>
</dbReference>